<proteinExistence type="predicted"/>
<feature type="transmembrane region" description="Helical" evidence="6">
    <location>
        <begin position="12"/>
        <end position="31"/>
    </location>
</feature>
<accession>M4V7B7</accession>
<evidence type="ECO:0000256" key="4">
    <source>
        <dbReference type="ARBA" id="ARBA00022989"/>
    </source>
</evidence>
<gene>
    <name evidence="8" type="ORF">A11Q_110</name>
</gene>
<dbReference type="KEGG" id="bex:A11Q_110"/>
<evidence type="ECO:0000256" key="2">
    <source>
        <dbReference type="ARBA" id="ARBA00022448"/>
    </source>
</evidence>
<feature type="transmembrane region" description="Helical" evidence="6">
    <location>
        <begin position="104"/>
        <end position="125"/>
    </location>
</feature>
<dbReference type="PANTHER" id="PTHR23502:SF132">
    <property type="entry name" value="POLYAMINE TRANSPORTER 2-RELATED"/>
    <property type="match status" value="1"/>
</dbReference>
<dbReference type="STRING" id="1184267.A11Q_110"/>
<feature type="transmembrane region" description="Helical" evidence="6">
    <location>
        <begin position="252"/>
        <end position="270"/>
    </location>
</feature>
<evidence type="ECO:0000256" key="3">
    <source>
        <dbReference type="ARBA" id="ARBA00022692"/>
    </source>
</evidence>
<feature type="transmembrane region" description="Helical" evidence="6">
    <location>
        <begin position="80"/>
        <end position="98"/>
    </location>
</feature>
<dbReference type="AlphaFoldDB" id="M4V7B7"/>
<keyword evidence="2" id="KW-0813">Transport</keyword>
<dbReference type="EMBL" id="CP003537">
    <property type="protein sequence ID" value="AGH94330.1"/>
    <property type="molecule type" value="Genomic_DNA"/>
</dbReference>
<dbReference type="PANTHER" id="PTHR23502">
    <property type="entry name" value="MAJOR FACILITATOR SUPERFAMILY"/>
    <property type="match status" value="1"/>
</dbReference>
<dbReference type="GO" id="GO:0005886">
    <property type="term" value="C:plasma membrane"/>
    <property type="evidence" value="ECO:0007669"/>
    <property type="project" value="TreeGrafter"/>
</dbReference>
<keyword evidence="9" id="KW-1185">Reference proteome</keyword>
<name>M4V7B7_9BACT</name>
<feature type="transmembrane region" description="Helical" evidence="6">
    <location>
        <begin position="282"/>
        <end position="302"/>
    </location>
</feature>
<dbReference type="GO" id="GO:0022857">
    <property type="term" value="F:transmembrane transporter activity"/>
    <property type="evidence" value="ECO:0007669"/>
    <property type="project" value="InterPro"/>
</dbReference>
<dbReference type="SUPFAM" id="SSF103473">
    <property type="entry name" value="MFS general substrate transporter"/>
    <property type="match status" value="1"/>
</dbReference>
<dbReference type="PATRIC" id="fig|1184267.3.peg.113"/>
<sequence length="402" mass="43647">MTNQKNLSKSEFVALMAFLTAIIALAIDSMLPAFPNIAETYQLQSSDQTQLIVAILFLGFGLGQLLFGPLSDVYGRKNPIYFGLATFVVGAILSGFAPNYELFLLGRFLQGFGGAAPRVISIALVRDQYVGNAMAQITSLIMTIFILVPAVAPSLGQGILFFASWRAIFIALCAMGVITWIWFGLRQQETLPKNLRKKPSVKQILADARETFSHTTTIACMVSSGLLFGVFIGYLGAVQDIFASIFNAAERFPLYFGMLALSLGTASFFNSQLVMKFGMRRLIFTAFISMAILSNLFVIYLLKFQTGNPPLAVFMTYMMLTFLSVGFLFGNLNALAMQPLGRVAGMGSALLGCSQTIISVVIGVGLGRFFHDDVVPLVLSFGAISLICLLILARWTTGKPAV</sequence>
<feature type="transmembrane region" description="Helical" evidence="6">
    <location>
        <begin position="51"/>
        <end position="68"/>
    </location>
</feature>
<dbReference type="Gene3D" id="1.20.1720.10">
    <property type="entry name" value="Multidrug resistance protein D"/>
    <property type="match status" value="1"/>
</dbReference>
<evidence type="ECO:0000313" key="8">
    <source>
        <dbReference type="EMBL" id="AGH94330.1"/>
    </source>
</evidence>
<feature type="transmembrane region" description="Helical" evidence="6">
    <location>
        <begin position="137"/>
        <end position="156"/>
    </location>
</feature>
<feature type="transmembrane region" description="Helical" evidence="6">
    <location>
        <begin position="218"/>
        <end position="237"/>
    </location>
</feature>
<dbReference type="InterPro" id="IPR036259">
    <property type="entry name" value="MFS_trans_sf"/>
</dbReference>
<feature type="transmembrane region" description="Helical" evidence="6">
    <location>
        <begin position="314"/>
        <end position="336"/>
    </location>
</feature>
<dbReference type="eggNOG" id="COG2814">
    <property type="taxonomic scope" value="Bacteria"/>
</dbReference>
<keyword evidence="3 6" id="KW-0812">Transmembrane</keyword>
<dbReference type="CDD" id="cd17320">
    <property type="entry name" value="MFS_MdfA_MDR_like"/>
    <property type="match status" value="1"/>
</dbReference>
<evidence type="ECO:0000313" key="9">
    <source>
        <dbReference type="Proteomes" id="UP000012040"/>
    </source>
</evidence>
<keyword evidence="4 6" id="KW-1133">Transmembrane helix</keyword>
<dbReference type="HOGENOM" id="CLU_001265_47_0_7"/>
<keyword evidence="5 6" id="KW-0472">Membrane</keyword>
<dbReference type="Pfam" id="PF07690">
    <property type="entry name" value="MFS_1"/>
    <property type="match status" value="1"/>
</dbReference>
<dbReference type="Proteomes" id="UP000012040">
    <property type="component" value="Chromosome"/>
</dbReference>
<comment type="subcellular location">
    <subcellularLocation>
        <location evidence="1">Membrane</location>
        <topology evidence="1">Multi-pass membrane protein</topology>
    </subcellularLocation>
</comment>
<feature type="transmembrane region" description="Helical" evidence="6">
    <location>
        <begin position="162"/>
        <end position="183"/>
    </location>
</feature>
<reference evidence="8 9" key="1">
    <citation type="journal article" date="2013" name="ISME J.">
        <title>By their genes ye shall know them: genomic signatures of predatory bacteria.</title>
        <authorList>
            <person name="Pasternak Z."/>
            <person name="Pietrokovski S."/>
            <person name="Rotem O."/>
            <person name="Gophna U."/>
            <person name="Lurie-Weinberger M.N."/>
            <person name="Jurkevitch E."/>
        </authorList>
    </citation>
    <scope>NUCLEOTIDE SEQUENCE [LARGE SCALE GENOMIC DNA]</scope>
    <source>
        <strain evidence="8 9">JSS</strain>
    </source>
</reference>
<dbReference type="OrthoDB" id="5298917at2"/>
<feature type="transmembrane region" description="Helical" evidence="6">
    <location>
        <begin position="374"/>
        <end position="393"/>
    </location>
</feature>
<dbReference type="InterPro" id="IPR020846">
    <property type="entry name" value="MFS_dom"/>
</dbReference>
<evidence type="ECO:0000256" key="5">
    <source>
        <dbReference type="ARBA" id="ARBA00023136"/>
    </source>
</evidence>
<dbReference type="RefSeq" id="WP_015468820.1">
    <property type="nucleotide sequence ID" value="NC_020813.1"/>
</dbReference>
<protein>
    <recommendedName>
        <fullName evidence="7">Major facilitator superfamily (MFS) profile domain-containing protein</fullName>
    </recommendedName>
</protein>
<evidence type="ECO:0000256" key="1">
    <source>
        <dbReference type="ARBA" id="ARBA00004141"/>
    </source>
</evidence>
<evidence type="ECO:0000256" key="6">
    <source>
        <dbReference type="SAM" id="Phobius"/>
    </source>
</evidence>
<evidence type="ECO:0000259" key="7">
    <source>
        <dbReference type="PROSITE" id="PS50850"/>
    </source>
</evidence>
<organism evidence="8 9">
    <name type="scientific">Pseudobdellovibrio exovorus JSS</name>
    <dbReference type="NCBI Taxonomy" id="1184267"/>
    <lineage>
        <taxon>Bacteria</taxon>
        <taxon>Pseudomonadati</taxon>
        <taxon>Bdellovibrionota</taxon>
        <taxon>Bdellovibrionia</taxon>
        <taxon>Bdellovibrionales</taxon>
        <taxon>Pseudobdellovibrionaceae</taxon>
        <taxon>Pseudobdellovibrio</taxon>
    </lineage>
</organism>
<feature type="domain" description="Major facilitator superfamily (MFS) profile" evidence="7">
    <location>
        <begin position="12"/>
        <end position="402"/>
    </location>
</feature>
<dbReference type="InterPro" id="IPR011701">
    <property type="entry name" value="MFS"/>
</dbReference>
<feature type="transmembrane region" description="Helical" evidence="6">
    <location>
        <begin position="348"/>
        <end position="368"/>
    </location>
</feature>
<dbReference type="PROSITE" id="PS50850">
    <property type="entry name" value="MFS"/>
    <property type="match status" value="1"/>
</dbReference>